<reference evidence="2 3" key="1">
    <citation type="submission" date="2019-06" db="EMBL/GenBank/DDBJ databases">
        <title>Whole genome shotgun sequence of Paenarthrobacter aurescens NBRC 12136.</title>
        <authorList>
            <person name="Hosoyama A."/>
            <person name="Uohara A."/>
            <person name="Ohji S."/>
            <person name="Ichikawa N."/>
        </authorList>
    </citation>
    <scope>NUCLEOTIDE SEQUENCE [LARGE SCALE GENOMIC DNA]</scope>
    <source>
        <strain evidence="2 3">NBRC 12136</strain>
    </source>
</reference>
<keyword evidence="3" id="KW-1185">Reference proteome</keyword>
<dbReference type="EMBL" id="BJMD01000012">
    <property type="protein sequence ID" value="GEB19472.1"/>
    <property type="molecule type" value="Genomic_DNA"/>
</dbReference>
<evidence type="ECO:0000256" key="1">
    <source>
        <dbReference type="SAM" id="MobiDB-lite"/>
    </source>
</evidence>
<feature type="region of interest" description="Disordered" evidence="1">
    <location>
        <begin position="1"/>
        <end position="36"/>
    </location>
</feature>
<protein>
    <submittedName>
        <fullName evidence="2">Uncharacterized protein</fullName>
    </submittedName>
</protein>
<accession>A0A4Y3NCP2</accession>
<feature type="compositionally biased region" description="Low complexity" evidence="1">
    <location>
        <begin position="21"/>
        <end position="33"/>
    </location>
</feature>
<sequence length="124" mass="13129">MHGGRATRPWDQHDPWVVLGTPTTPNPTTTTNTRAGKRAYDPATRGFLSTDPLAPILGTVWDGNPNSYARNNGAAEMFYDAMGGALLARFHGASELSSSPSWMTHSMAAYGGAHAGAIVESVNL</sequence>
<dbReference type="RefSeq" id="WP_141283681.1">
    <property type="nucleotide sequence ID" value="NZ_BJMD01000012.1"/>
</dbReference>
<dbReference type="AlphaFoldDB" id="A0A4Y3NCP2"/>
<organism evidence="2 3">
    <name type="scientific">Paenarthrobacter aurescens</name>
    <name type="common">Arthrobacter aurescens</name>
    <dbReference type="NCBI Taxonomy" id="43663"/>
    <lineage>
        <taxon>Bacteria</taxon>
        <taxon>Bacillati</taxon>
        <taxon>Actinomycetota</taxon>
        <taxon>Actinomycetes</taxon>
        <taxon>Micrococcales</taxon>
        <taxon>Micrococcaceae</taxon>
        <taxon>Paenarthrobacter</taxon>
    </lineage>
</organism>
<evidence type="ECO:0000313" key="2">
    <source>
        <dbReference type="EMBL" id="GEB19472.1"/>
    </source>
</evidence>
<comment type="caution">
    <text evidence="2">The sequence shown here is derived from an EMBL/GenBank/DDBJ whole genome shotgun (WGS) entry which is preliminary data.</text>
</comment>
<name>A0A4Y3NCP2_PAEAU</name>
<evidence type="ECO:0000313" key="3">
    <source>
        <dbReference type="Proteomes" id="UP000317715"/>
    </source>
</evidence>
<dbReference type="OrthoDB" id="5150353at2"/>
<proteinExistence type="predicted"/>
<dbReference type="Proteomes" id="UP000317715">
    <property type="component" value="Unassembled WGS sequence"/>
</dbReference>
<gene>
    <name evidence="2" type="ORF">AAU01_22270</name>
</gene>